<evidence type="ECO:0000313" key="2">
    <source>
        <dbReference type="EMBL" id="MTD95930.1"/>
    </source>
</evidence>
<evidence type="ECO:0000256" key="1">
    <source>
        <dbReference type="SAM" id="SignalP"/>
    </source>
</evidence>
<protein>
    <submittedName>
        <fullName evidence="2">DUF992 domain-containing protein</fullName>
    </submittedName>
</protein>
<sequence length="163" mass="17259">MEASMRWAIAATLGLLALPALAAMQTDVGVLTCTLADHGEKDTNPDSQTRAIHCAFKPKGGPEEVYVGEIKKVGSQTELNGTQVLIWAVMGPSDRKLKPAVLEQTYVGDAAGDGLSADGKPPKQLVGETDKAYALQPIADESKERNATDSVTVIQLRLKSTPT</sequence>
<feature type="chain" id="PRO_5026238964" evidence="1">
    <location>
        <begin position="23"/>
        <end position="163"/>
    </location>
</feature>
<proteinExistence type="predicted"/>
<keyword evidence="1" id="KW-0732">Signal</keyword>
<dbReference type="InterPro" id="IPR009333">
    <property type="entry name" value="DUF992"/>
</dbReference>
<dbReference type="AlphaFoldDB" id="A0A6I3KPR2"/>
<name>A0A6I3KPR2_9HYPH</name>
<dbReference type="EMBL" id="WMBQ01000002">
    <property type="protein sequence ID" value="MTD95930.1"/>
    <property type="molecule type" value="Genomic_DNA"/>
</dbReference>
<comment type="caution">
    <text evidence="2">The sequence shown here is derived from an EMBL/GenBank/DDBJ whole genome shotgun (WGS) entry which is preliminary data.</text>
</comment>
<feature type="signal peptide" evidence="1">
    <location>
        <begin position="1"/>
        <end position="22"/>
    </location>
</feature>
<reference evidence="2 3" key="1">
    <citation type="submission" date="2019-11" db="EMBL/GenBank/DDBJ databases">
        <title>Identification of a novel strain.</title>
        <authorList>
            <person name="Xu Q."/>
            <person name="Wang G."/>
        </authorList>
    </citation>
    <scope>NUCLEOTIDE SEQUENCE [LARGE SCALE GENOMIC DNA]</scope>
    <source>
        <strain evidence="3">xq</strain>
    </source>
</reference>
<dbReference type="Pfam" id="PF06186">
    <property type="entry name" value="DUF992"/>
    <property type="match status" value="1"/>
</dbReference>
<organism evidence="2 3">
    <name type="scientific">Hyphomicrobium album</name>
    <dbReference type="NCBI Taxonomy" id="2665159"/>
    <lineage>
        <taxon>Bacteria</taxon>
        <taxon>Pseudomonadati</taxon>
        <taxon>Pseudomonadota</taxon>
        <taxon>Alphaproteobacteria</taxon>
        <taxon>Hyphomicrobiales</taxon>
        <taxon>Hyphomicrobiaceae</taxon>
        <taxon>Hyphomicrobium</taxon>
    </lineage>
</organism>
<evidence type="ECO:0000313" key="3">
    <source>
        <dbReference type="Proteomes" id="UP000440694"/>
    </source>
</evidence>
<dbReference type="Proteomes" id="UP000440694">
    <property type="component" value="Unassembled WGS sequence"/>
</dbReference>
<accession>A0A6I3KPR2</accession>
<gene>
    <name evidence="2" type="ORF">GIW81_16450</name>
</gene>
<keyword evidence="3" id="KW-1185">Reference proteome</keyword>